<dbReference type="InterPro" id="IPR000731">
    <property type="entry name" value="SSD"/>
</dbReference>
<dbReference type="PANTHER" id="PTHR33406">
    <property type="entry name" value="MEMBRANE PROTEIN MJ1562-RELATED"/>
    <property type="match status" value="1"/>
</dbReference>
<feature type="transmembrane region" description="Helical" evidence="6">
    <location>
        <begin position="236"/>
        <end position="257"/>
    </location>
</feature>
<dbReference type="SUPFAM" id="SSF82866">
    <property type="entry name" value="Multidrug efflux transporter AcrB transmembrane domain"/>
    <property type="match status" value="2"/>
</dbReference>
<dbReference type="Proteomes" id="UP001207626">
    <property type="component" value="Unassembled WGS sequence"/>
</dbReference>
<comment type="caution">
    <text evidence="8">The sequence shown here is derived from an EMBL/GenBank/DDBJ whole genome shotgun (WGS) entry which is preliminary data.</text>
</comment>
<proteinExistence type="predicted"/>
<feature type="transmembrane region" description="Helical" evidence="6">
    <location>
        <begin position="625"/>
        <end position="650"/>
    </location>
</feature>
<name>A0ABT4E155_9BACL</name>
<evidence type="ECO:0000313" key="8">
    <source>
        <dbReference type="EMBL" id="MCY9523342.1"/>
    </source>
</evidence>
<evidence type="ECO:0000256" key="4">
    <source>
        <dbReference type="ARBA" id="ARBA00022989"/>
    </source>
</evidence>
<dbReference type="InterPro" id="IPR004869">
    <property type="entry name" value="MMPL_dom"/>
</dbReference>
<evidence type="ECO:0000256" key="6">
    <source>
        <dbReference type="SAM" id="Phobius"/>
    </source>
</evidence>
<accession>A0ABT4E155</accession>
<evidence type="ECO:0000259" key="7">
    <source>
        <dbReference type="PROSITE" id="PS50156"/>
    </source>
</evidence>
<evidence type="ECO:0000256" key="1">
    <source>
        <dbReference type="ARBA" id="ARBA00004651"/>
    </source>
</evidence>
<feature type="transmembrane region" description="Helical" evidence="6">
    <location>
        <begin position="285"/>
        <end position="307"/>
    </location>
</feature>
<evidence type="ECO:0000256" key="3">
    <source>
        <dbReference type="ARBA" id="ARBA00022692"/>
    </source>
</evidence>
<feature type="transmembrane region" description="Helical" evidence="6">
    <location>
        <begin position="186"/>
        <end position="216"/>
    </location>
</feature>
<comment type="subcellular location">
    <subcellularLocation>
        <location evidence="1">Cell membrane</location>
        <topology evidence="1">Multi-pass membrane protein</topology>
    </subcellularLocation>
</comment>
<feature type="transmembrane region" description="Helical" evidence="6">
    <location>
        <begin position="671"/>
        <end position="690"/>
    </location>
</feature>
<keyword evidence="9" id="KW-1185">Reference proteome</keyword>
<keyword evidence="3 6" id="KW-0812">Transmembrane</keyword>
<gene>
    <name evidence="8" type="ORF">M5X09_27465</name>
</gene>
<dbReference type="PANTHER" id="PTHR33406:SF13">
    <property type="entry name" value="MEMBRANE PROTEIN YDFJ"/>
    <property type="match status" value="1"/>
</dbReference>
<organism evidence="8 9">
    <name type="scientific">Paenibacillus apiarius</name>
    <dbReference type="NCBI Taxonomy" id="46240"/>
    <lineage>
        <taxon>Bacteria</taxon>
        <taxon>Bacillati</taxon>
        <taxon>Bacillota</taxon>
        <taxon>Bacilli</taxon>
        <taxon>Bacillales</taxon>
        <taxon>Paenibacillaceae</taxon>
        <taxon>Paenibacillus</taxon>
    </lineage>
</organism>
<feature type="transmembrane region" description="Helical" evidence="6">
    <location>
        <begin position="557"/>
        <end position="577"/>
    </location>
</feature>
<feature type="domain" description="SSD" evidence="7">
    <location>
        <begin position="552"/>
        <end position="724"/>
    </location>
</feature>
<keyword evidence="2" id="KW-1003">Cell membrane</keyword>
<sequence length="746" mass="82441">MRETDKHGLFWHWGKLMYRWRHWVWSVWAVLFLAMAFFAFQVPSMLKDNGFTPAGSESDNGLNVLRDEMGISATMMDIVYESKDGSSLLTDQAKQSIGQSLSKLQEQPYVTDLHIRQDGRIGNRQDVTSVNVIFNMDTNDALEQYPDIRKLIPDIPSMNIYASGATPVYYDMQEASKRDIVKSEMIGLPIALVVLLIVFGTLLAGLLPLIVGLFSVTVTLGLLYFIALSTDSLSNFLPNVVTMLGLAVGIDYALFMVSRFREELRSQPSIEQAVAMTAQRAGQSIFFSGVAVLIGLVAMAFIDLSLFRSLSLGGVMVVSMSVIVGNTLLLSLLGVFGEKINRYPVIPRRFRRSAGGEESRFWSKIAHGVMKRPIAIVLLLCAILMACAWPVGGMRIGIPDAEVLPPKYESRYGADLMNEVYDPHELNPVQLVLLADKPYTELAAIQAAEKWADRIRQVEGVRRVDSYVSALAQLPTAEAKAGALQNERLRAQLEGSHLVKDRLIIMQVIPDVQPDGDEAFELVRQLRALDLGSGVNEKYVTGGPAVQLDIIDRITNALPYVVGFILLVTYFVLFIAFRSVLLPLKAVLMNILSLGASLGIVVLVFQHGHLADLFQVTSTGMVVAMLPVIIFCVVFGISMDYEVFLLSRIAEEYDRTKNNEHSTAEGLKKTGSIITSAAFILIVVVGAFIFTDNEMMKAIGLGLATSVLLDATLIRVFLVPALMKLMGKLNWWAPRMFRSKSERNAA</sequence>
<feature type="transmembrane region" description="Helical" evidence="6">
    <location>
        <begin position="374"/>
        <end position="392"/>
    </location>
</feature>
<dbReference type="EMBL" id="JAMDLW010000064">
    <property type="protein sequence ID" value="MCY9523342.1"/>
    <property type="molecule type" value="Genomic_DNA"/>
</dbReference>
<feature type="transmembrane region" description="Helical" evidence="6">
    <location>
        <begin position="313"/>
        <end position="336"/>
    </location>
</feature>
<dbReference type="Gene3D" id="1.20.1640.10">
    <property type="entry name" value="Multidrug efflux transporter AcrB transmembrane domain"/>
    <property type="match status" value="2"/>
</dbReference>
<keyword evidence="5 6" id="KW-0472">Membrane</keyword>
<evidence type="ECO:0000313" key="9">
    <source>
        <dbReference type="Proteomes" id="UP001207626"/>
    </source>
</evidence>
<feature type="transmembrane region" description="Helical" evidence="6">
    <location>
        <begin position="584"/>
        <end position="605"/>
    </location>
</feature>
<feature type="transmembrane region" description="Helical" evidence="6">
    <location>
        <begin position="20"/>
        <end position="40"/>
    </location>
</feature>
<reference evidence="8 9" key="1">
    <citation type="submission" date="2022-05" db="EMBL/GenBank/DDBJ databases">
        <title>Genome Sequencing of Bee-Associated Microbes.</title>
        <authorList>
            <person name="Dunlap C."/>
        </authorList>
    </citation>
    <scope>NUCLEOTIDE SEQUENCE [LARGE SCALE GENOMIC DNA]</scope>
    <source>
        <strain evidence="8 9">NRRL NRS-1438</strain>
    </source>
</reference>
<dbReference type="InterPro" id="IPR050545">
    <property type="entry name" value="Mycobact_MmpL"/>
</dbReference>
<dbReference type="PROSITE" id="PS50156">
    <property type="entry name" value="SSD"/>
    <property type="match status" value="2"/>
</dbReference>
<evidence type="ECO:0000256" key="2">
    <source>
        <dbReference type="ARBA" id="ARBA00022475"/>
    </source>
</evidence>
<dbReference type="RefSeq" id="WP_087435233.1">
    <property type="nucleotide sequence ID" value="NZ_JAFFHZ010000001.1"/>
</dbReference>
<feature type="domain" description="SSD" evidence="7">
    <location>
        <begin position="205"/>
        <end position="335"/>
    </location>
</feature>
<keyword evidence="4 6" id="KW-1133">Transmembrane helix</keyword>
<protein>
    <submittedName>
        <fullName evidence="8">MMPL family transporter</fullName>
    </submittedName>
</protein>
<evidence type="ECO:0000256" key="5">
    <source>
        <dbReference type="ARBA" id="ARBA00023136"/>
    </source>
</evidence>
<dbReference type="GeneID" id="77000965"/>
<dbReference type="Pfam" id="PF03176">
    <property type="entry name" value="MMPL"/>
    <property type="match status" value="2"/>
</dbReference>